<evidence type="ECO:0000313" key="3">
    <source>
        <dbReference type="Proteomes" id="UP000014983"/>
    </source>
</evidence>
<feature type="transmembrane region" description="Helical" evidence="1">
    <location>
        <begin position="9"/>
        <end position="29"/>
    </location>
</feature>
<dbReference type="EMBL" id="CP005076">
    <property type="protein sequence ID" value="AGR42439.1"/>
    <property type="molecule type" value="Genomic_DNA"/>
</dbReference>
<evidence type="ECO:0000313" key="2">
    <source>
        <dbReference type="EMBL" id="AGR42439.1"/>
    </source>
</evidence>
<sequence length="422" mass="50200">MKLNKDFEFSLKVMVLIALVVFLAFDFVLQVYAPKKNLEGIPTIERINIYYAFFTTQSNYAVVLYLIVALFMRRIYNAKPAFGIELAMTVYITVTMIVFWFGLLASGDEINAYYPSSWVSTIILHIFIPTIMIGYFLLSCGDEYYSPRKHSKFSLPVTCAYPTGYLIFSMVRGEIRFQYYSPNFFSDIYSNDFTHPIWKTLWTAENGVIEQTRHFSQQMWYPYWFFNIHKYELRYESNGQWNSISENFLPQWAMIIVFIFACISIATLVIGLQFIYLNWNNGKFYRWHDIEGKLITSEEHAYRKKKVKLERSKAKNILKLDRLHNKTKYKVFIKSINSLERNQRKIKKDEYIKSQILEQKLKKAAIKKDKAVYKSTKEQVKRFILSINYKDRAFVKENLREAERYKKLVKKGVLIFKPKYVD</sequence>
<keyword evidence="1" id="KW-0812">Transmembrane</keyword>
<feature type="transmembrane region" description="Helical" evidence="1">
    <location>
        <begin position="84"/>
        <end position="105"/>
    </location>
</feature>
<feature type="transmembrane region" description="Helical" evidence="1">
    <location>
        <begin position="153"/>
        <end position="171"/>
    </location>
</feature>
<dbReference type="Proteomes" id="UP000014983">
    <property type="component" value="Chromosome"/>
</dbReference>
<dbReference type="OrthoDB" id="390280at2"/>
<feature type="transmembrane region" description="Helical" evidence="1">
    <location>
        <begin position="117"/>
        <end position="141"/>
    </location>
</feature>
<feature type="transmembrane region" description="Helical" evidence="1">
    <location>
        <begin position="49"/>
        <end position="72"/>
    </location>
</feature>
<evidence type="ECO:0000256" key="1">
    <source>
        <dbReference type="SAM" id="Phobius"/>
    </source>
</evidence>
<dbReference type="HOGENOM" id="CLU_657058_0_0_14"/>
<reference evidence="2 3" key="1">
    <citation type="journal article" date="2013" name="Genome Biol. Evol.">
        <title>Comparison of metabolic capacities and inference of gene content evolution in mosquito-associated Spiroplasma diminutum and S. taiwanense.</title>
        <authorList>
            <person name="Lo W.S."/>
            <person name="Ku C."/>
            <person name="Chen L.L."/>
            <person name="Chang T.H."/>
            <person name="Kuo C.H."/>
        </authorList>
    </citation>
    <scope>NUCLEOTIDE SEQUENCE [LARGE SCALE GENOMIC DNA]</scope>
    <source>
        <strain evidence="2">CUAS-1</strain>
    </source>
</reference>
<keyword evidence="3" id="KW-1185">Reference proteome</keyword>
<keyword evidence="1" id="KW-1133">Transmembrane helix</keyword>
<accession>S5LX99</accession>
<dbReference type="KEGG" id="sdi:SDIMI_v3c07350"/>
<dbReference type="AlphaFoldDB" id="S5LX99"/>
<proteinExistence type="predicted"/>
<organism evidence="2 3">
    <name type="scientific">Spiroplasma diminutum CUAS-1</name>
    <dbReference type="NCBI Taxonomy" id="1276221"/>
    <lineage>
        <taxon>Bacteria</taxon>
        <taxon>Bacillati</taxon>
        <taxon>Mycoplasmatota</taxon>
        <taxon>Mollicutes</taxon>
        <taxon>Entomoplasmatales</taxon>
        <taxon>Spiroplasmataceae</taxon>
        <taxon>Spiroplasma</taxon>
    </lineage>
</organism>
<dbReference type="STRING" id="1276221.SDIMI_v3c07350"/>
<gene>
    <name evidence="2" type="ORF">SDIMI_v3c07350</name>
</gene>
<evidence type="ECO:0008006" key="4">
    <source>
        <dbReference type="Google" id="ProtNLM"/>
    </source>
</evidence>
<dbReference type="InParanoid" id="S5LX99"/>
<feature type="transmembrane region" description="Helical" evidence="1">
    <location>
        <begin position="252"/>
        <end position="277"/>
    </location>
</feature>
<dbReference type="PATRIC" id="fig|1276221.3.peg.737"/>
<name>S5LX99_9MOLU</name>
<protein>
    <recommendedName>
        <fullName evidence="4">Transmembrane protein</fullName>
    </recommendedName>
</protein>
<keyword evidence="1" id="KW-0472">Membrane</keyword>
<dbReference type="RefSeq" id="WP_020836670.1">
    <property type="nucleotide sequence ID" value="NC_021833.1"/>
</dbReference>